<keyword evidence="1" id="KW-0732">Signal</keyword>
<dbReference type="EMBL" id="JAINUF010000003">
    <property type="protein sequence ID" value="KAJ8368875.1"/>
    <property type="molecule type" value="Genomic_DNA"/>
</dbReference>
<evidence type="ECO:0000256" key="3">
    <source>
        <dbReference type="PROSITE-ProRule" id="PRU00076"/>
    </source>
</evidence>
<dbReference type="InterPro" id="IPR050969">
    <property type="entry name" value="Dev_Signal_Modulators"/>
</dbReference>
<organism evidence="5 6">
    <name type="scientific">Synaphobranchus kaupii</name>
    <name type="common">Kaup's arrowtooth eel</name>
    <dbReference type="NCBI Taxonomy" id="118154"/>
    <lineage>
        <taxon>Eukaryota</taxon>
        <taxon>Metazoa</taxon>
        <taxon>Chordata</taxon>
        <taxon>Craniata</taxon>
        <taxon>Vertebrata</taxon>
        <taxon>Euteleostomi</taxon>
        <taxon>Actinopterygii</taxon>
        <taxon>Neopterygii</taxon>
        <taxon>Teleostei</taxon>
        <taxon>Anguilliformes</taxon>
        <taxon>Synaphobranchidae</taxon>
        <taxon>Synaphobranchus</taxon>
    </lineage>
</organism>
<comment type="caution">
    <text evidence="5">The sequence shown here is derived from an EMBL/GenBank/DDBJ whole genome shotgun (WGS) entry which is preliminary data.</text>
</comment>
<evidence type="ECO:0000256" key="2">
    <source>
        <dbReference type="ARBA" id="ARBA00023157"/>
    </source>
</evidence>
<evidence type="ECO:0000313" key="6">
    <source>
        <dbReference type="Proteomes" id="UP001152622"/>
    </source>
</evidence>
<dbReference type="OrthoDB" id="382013at2759"/>
<name>A0A9Q1FX64_SYNKA</name>
<keyword evidence="6" id="KW-1185">Reference proteome</keyword>
<dbReference type="GO" id="GO:0005102">
    <property type="term" value="F:signaling receptor binding"/>
    <property type="evidence" value="ECO:0007669"/>
    <property type="project" value="TreeGrafter"/>
</dbReference>
<feature type="domain" description="EGF-like" evidence="4">
    <location>
        <begin position="18"/>
        <end position="50"/>
    </location>
</feature>
<accession>A0A9Q1FX64</accession>
<sequence length="68" mass="7468">MRWNMCLCSPGWTGPGCHSAVCELPCANGGRCVGPDTCQSPSDYTGPQCLTREYQQRAPNNHTAKYNF</sequence>
<proteinExistence type="predicted"/>
<evidence type="ECO:0000259" key="4">
    <source>
        <dbReference type="PROSITE" id="PS50026"/>
    </source>
</evidence>
<comment type="caution">
    <text evidence="3">Lacks conserved residue(s) required for the propagation of feature annotation.</text>
</comment>
<evidence type="ECO:0000256" key="1">
    <source>
        <dbReference type="ARBA" id="ARBA00022729"/>
    </source>
</evidence>
<dbReference type="GO" id="GO:0005576">
    <property type="term" value="C:extracellular region"/>
    <property type="evidence" value="ECO:0007669"/>
    <property type="project" value="TreeGrafter"/>
</dbReference>
<dbReference type="FunFam" id="2.10.25.10:FF:000020">
    <property type="entry name" value="Latent-transforming growth factor beta-binding protein 1"/>
    <property type="match status" value="1"/>
</dbReference>
<dbReference type="Proteomes" id="UP001152622">
    <property type="component" value="Chromosome 3"/>
</dbReference>
<dbReference type="Gene3D" id="2.10.25.10">
    <property type="entry name" value="Laminin"/>
    <property type="match status" value="1"/>
</dbReference>
<keyword evidence="3" id="KW-0245">EGF-like domain</keyword>
<dbReference type="PROSITE" id="PS50026">
    <property type="entry name" value="EGF_3"/>
    <property type="match status" value="1"/>
</dbReference>
<dbReference type="GO" id="GO:0009986">
    <property type="term" value="C:cell surface"/>
    <property type="evidence" value="ECO:0007669"/>
    <property type="project" value="TreeGrafter"/>
</dbReference>
<reference evidence="5" key="1">
    <citation type="journal article" date="2023" name="Science">
        <title>Genome structures resolve the early diversification of teleost fishes.</title>
        <authorList>
            <person name="Parey E."/>
            <person name="Louis A."/>
            <person name="Montfort J."/>
            <person name="Bouchez O."/>
            <person name="Roques C."/>
            <person name="Iampietro C."/>
            <person name="Lluch J."/>
            <person name="Castinel A."/>
            <person name="Donnadieu C."/>
            <person name="Desvignes T."/>
            <person name="Floi Bucao C."/>
            <person name="Jouanno E."/>
            <person name="Wen M."/>
            <person name="Mejri S."/>
            <person name="Dirks R."/>
            <person name="Jansen H."/>
            <person name="Henkel C."/>
            <person name="Chen W.J."/>
            <person name="Zahm M."/>
            <person name="Cabau C."/>
            <person name="Klopp C."/>
            <person name="Thompson A.W."/>
            <person name="Robinson-Rechavi M."/>
            <person name="Braasch I."/>
            <person name="Lecointre G."/>
            <person name="Bobe J."/>
            <person name="Postlethwait J.H."/>
            <person name="Berthelot C."/>
            <person name="Roest Crollius H."/>
            <person name="Guiguen Y."/>
        </authorList>
    </citation>
    <scope>NUCLEOTIDE SEQUENCE</scope>
    <source>
        <strain evidence="5">WJC10195</strain>
    </source>
</reference>
<dbReference type="PANTHER" id="PTHR14949">
    <property type="entry name" value="EGF-LIKE-DOMAIN, MULTIPLE 7, 8"/>
    <property type="match status" value="1"/>
</dbReference>
<dbReference type="AlphaFoldDB" id="A0A9Q1FX64"/>
<evidence type="ECO:0000313" key="5">
    <source>
        <dbReference type="EMBL" id="KAJ8368875.1"/>
    </source>
</evidence>
<dbReference type="PANTHER" id="PTHR14949:SF56">
    <property type="entry name" value="EGF-LIKE-DOMAIN, MULTIPLE 7"/>
    <property type="match status" value="1"/>
</dbReference>
<keyword evidence="2 3" id="KW-1015">Disulfide bond</keyword>
<gene>
    <name evidence="5" type="ORF">SKAU_G00089030</name>
</gene>
<dbReference type="InterPro" id="IPR000742">
    <property type="entry name" value="EGF"/>
</dbReference>
<protein>
    <recommendedName>
        <fullName evidence="4">EGF-like domain-containing protein</fullName>
    </recommendedName>
</protein>
<feature type="disulfide bond" evidence="3">
    <location>
        <begin position="22"/>
        <end position="32"/>
    </location>
</feature>